<dbReference type="SUPFAM" id="SSF63748">
    <property type="entry name" value="Tudor/PWWP/MBT"/>
    <property type="match status" value="1"/>
</dbReference>
<evidence type="ECO:0000313" key="4">
    <source>
        <dbReference type="Proteomes" id="UP000639772"/>
    </source>
</evidence>
<evidence type="ECO:0000313" key="3">
    <source>
        <dbReference type="EMBL" id="KAG0461952.1"/>
    </source>
</evidence>
<dbReference type="InterPro" id="IPR044679">
    <property type="entry name" value="PWWP2-like"/>
</dbReference>
<dbReference type="CDD" id="cd05162">
    <property type="entry name" value="PWWP"/>
    <property type="match status" value="1"/>
</dbReference>
<feature type="compositionally biased region" description="Polar residues" evidence="1">
    <location>
        <begin position="225"/>
        <end position="238"/>
    </location>
</feature>
<feature type="compositionally biased region" description="Polar residues" evidence="1">
    <location>
        <begin position="268"/>
        <end position="277"/>
    </location>
</feature>
<dbReference type="InterPro" id="IPR000313">
    <property type="entry name" value="PWWP_dom"/>
</dbReference>
<dbReference type="PROSITE" id="PS50812">
    <property type="entry name" value="PWWP"/>
    <property type="match status" value="1"/>
</dbReference>
<organism evidence="3 4">
    <name type="scientific">Vanilla planifolia</name>
    <name type="common">Vanilla</name>
    <dbReference type="NCBI Taxonomy" id="51239"/>
    <lineage>
        <taxon>Eukaryota</taxon>
        <taxon>Viridiplantae</taxon>
        <taxon>Streptophyta</taxon>
        <taxon>Embryophyta</taxon>
        <taxon>Tracheophyta</taxon>
        <taxon>Spermatophyta</taxon>
        <taxon>Magnoliopsida</taxon>
        <taxon>Liliopsida</taxon>
        <taxon>Asparagales</taxon>
        <taxon>Orchidaceae</taxon>
        <taxon>Vanilloideae</taxon>
        <taxon>Vanilleae</taxon>
        <taxon>Vanilla</taxon>
    </lineage>
</organism>
<dbReference type="PANTHER" id="PTHR33697">
    <property type="entry name" value="T17B22.17 PROTEIN-RELATED"/>
    <property type="match status" value="1"/>
</dbReference>
<dbReference type="Pfam" id="PF00855">
    <property type="entry name" value="PWWP"/>
    <property type="match status" value="1"/>
</dbReference>
<dbReference type="Gene3D" id="2.30.30.140">
    <property type="match status" value="1"/>
</dbReference>
<dbReference type="AlphaFoldDB" id="A0A835Q5Y7"/>
<feature type="region of interest" description="Disordered" evidence="1">
    <location>
        <begin position="225"/>
        <end position="277"/>
    </location>
</feature>
<name>A0A835Q5Y7_VANPL</name>
<dbReference type="PANTHER" id="PTHR33697:SF2">
    <property type="entry name" value="T17B22.17 PROTEIN"/>
    <property type="match status" value="1"/>
</dbReference>
<dbReference type="OrthoDB" id="1908535at2759"/>
<sequence length="782" mass="86836">MGASEVEDGAGIGVDCSVGTIVWVRRRNGSWWPGRILGPEELSASHLMSPRSGTPVKLLGREDASVDWYNLEKSKRVKAFRCGEFDACIERAEASQGTPTKKREKYARREDAILHALELEKQQHELKGQNLGVDSNFISNEIIGAHEYPSREEQNLHDSSFMNKARGYKFMKWEEDGLEGIPRMRGLRDFGLRTAQSKSKLSQSLDMRDTGKPLDGCVEVLSSSGMEDASHASSSKNSRAVRKKRSQSGGTEDSLIKKRDRRRPLVQVMQSSEKLPPNLFQTGCNANASSVAENKEHIQSICRVKQGTYPYLFDDPDGLSENGGHNPENLLICASEFGAGNGLNDPFSETGDYTCSGSIETNHFASSETDYLEPDIGEIRNVQTDALVPGSKFCEPPEFQVPDQFMRSSENKMLQSGILSHLHEQVTDASSEVGVAKWHLKGKRNVRNTGKRNCSAVEKCNGFINEIVHESKENSLNCGKAENYNQRASTWDVHPKKETVYTCEEGDLIDEDFTHNQLNVYDDWANFPLQFSKDDRKSSHSLSGPSLWENDKPSDSAKGTFWDDPSEQFRPVYPGKETETCLIDVDLKVEASYQGEHVPLVSLMSRWNGKAIIGHPLQIEILENGSTSRLLDEHTVVLDDPTARPPVWRTARRTVMQRVPRPNPSAAQLDDEHKNVHSSHARGIQSGKSKKSTKRLSSSTKKTRMLSSLASNDKPGGRSGSVKFACTNDILRGLIKPEGSIPLVTCVPVKVVFSRLLEALGRPSSTAAYRVRMSSPAIRDPS</sequence>
<evidence type="ECO:0000259" key="2">
    <source>
        <dbReference type="PROSITE" id="PS50812"/>
    </source>
</evidence>
<comment type="caution">
    <text evidence="3">The sequence shown here is derived from an EMBL/GenBank/DDBJ whole genome shotgun (WGS) entry which is preliminary data.</text>
</comment>
<feature type="region of interest" description="Disordered" evidence="1">
    <location>
        <begin position="538"/>
        <end position="569"/>
    </location>
</feature>
<proteinExistence type="predicted"/>
<protein>
    <recommendedName>
        <fullName evidence="2">PWWP domain-containing protein</fullName>
    </recommendedName>
</protein>
<accession>A0A835Q5Y7</accession>
<feature type="domain" description="PWWP" evidence="2">
    <location>
        <begin position="18"/>
        <end position="73"/>
    </location>
</feature>
<feature type="region of interest" description="Disordered" evidence="1">
    <location>
        <begin position="654"/>
        <end position="721"/>
    </location>
</feature>
<dbReference type="Proteomes" id="UP000639772">
    <property type="component" value="Chromosome 11"/>
</dbReference>
<dbReference type="EMBL" id="JADCNM010000011">
    <property type="protein sequence ID" value="KAG0461952.1"/>
    <property type="molecule type" value="Genomic_DNA"/>
</dbReference>
<reference evidence="3 4" key="1">
    <citation type="journal article" date="2020" name="Nat. Food">
        <title>A phased Vanilla planifolia genome enables genetic improvement of flavour and production.</title>
        <authorList>
            <person name="Hasing T."/>
            <person name="Tang H."/>
            <person name="Brym M."/>
            <person name="Khazi F."/>
            <person name="Huang T."/>
            <person name="Chambers A.H."/>
        </authorList>
    </citation>
    <scope>NUCLEOTIDE SEQUENCE [LARGE SCALE GENOMIC DNA]</scope>
    <source>
        <tissue evidence="3">Leaf</tissue>
    </source>
</reference>
<evidence type="ECO:0000256" key="1">
    <source>
        <dbReference type="SAM" id="MobiDB-lite"/>
    </source>
</evidence>
<gene>
    <name evidence="3" type="ORF">HPP92_020428</name>
</gene>